<feature type="compositionally biased region" description="Polar residues" evidence="5">
    <location>
        <begin position="414"/>
        <end position="431"/>
    </location>
</feature>
<comment type="subcellular location">
    <subcellularLocation>
        <location evidence="1">Membrane</location>
        <topology evidence="1">Multi-pass membrane protein</topology>
    </subcellularLocation>
</comment>
<feature type="transmembrane region" description="Helical" evidence="6">
    <location>
        <begin position="185"/>
        <end position="214"/>
    </location>
</feature>
<reference evidence="7 8" key="1">
    <citation type="submission" date="2023-07" db="EMBL/GenBank/DDBJ databases">
        <title>Sorghum-associated microbial communities from plants grown in Nebraska, USA.</title>
        <authorList>
            <person name="Schachtman D."/>
        </authorList>
    </citation>
    <scope>NUCLEOTIDE SEQUENCE [LARGE SCALE GENOMIC DNA]</scope>
    <source>
        <strain evidence="7 8">4249</strain>
    </source>
</reference>
<feature type="compositionally biased region" description="Gly residues" evidence="5">
    <location>
        <begin position="449"/>
        <end position="458"/>
    </location>
</feature>
<feature type="transmembrane region" description="Helical" evidence="6">
    <location>
        <begin position="89"/>
        <end position="110"/>
    </location>
</feature>
<evidence type="ECO:0000256" key="4">
    <source>
        <dbReference type="ARBA" id="ARBA00023136"/>
    </source>
</evidence>
<dbReference type="EMBL" id="JAVDWU010000001">
    <property type="protein sequence ID" value="MDR7148885.1"/>
    <property type="molecule type" value="Genomic_DNA"/>
</dbReference>
<comment type="caution">
    <text evidence="7">The sequence shown here is derived from an EMBL/GenBank/DDBJ whole genome shotgun (WGS) entry which is preliminary data.</text>
</comment>
<dbReference type="Proteomes" id="UP001265700">
    <property type="component" value="Unassembled WGS sequence"/>
</dbReference>
<keyword evidence="8" id="KW-1185">Reference proteome</keyword>
<feature type="region of interest" description="Disordered" evidence="5">
    <location>
        <begin position="351"/>
        <end position="539"/>
    </location>
</feature>
<organism evidence="7 8">
    <name type="scientific">Hydrogenophaga palleronii</name>
    <dbReference type="NCBI Taxonomy" id="65655"/>
    <lineage>
        <taxon>Bacteria</taxon>
        <taxon>Pseudomonadati</taxon>
        <taxon>Pseudomonadota</taxon>
        <taxon>Betaproteobacteria</taxon>
        <taxon>Burkholderiales</taxon>
        <taxon>Comamonadaceae</taxon>
        <taxon>Hydrogenophaga</taxon>
    </lineage>
</organism>
<feature type="compositionally biased region" description="Gly residues" evidence="5">
    <location>
        <begin position="374"/>
        <end position="383"/>
    </location>
</feature>
<evidence type="ECO:0000256" key="6">
    <source>
        <dbReference type="SAM" id="Phobius"/>
    </source>
</evidence>
<accession>A0ABU1WHY4</accession>
<dbReference type="RefSeq" id="WP_310311825.1">
    <property type="nucleotide sequence ID" value="NZ_JAVDWU010000001.1"/>
</dbReference>
<evidence type="ECO:0000256" key="1">
    <source>
        <dbReference type="ARBA" id="ARBA00004141"/>
    </source>
</evidence>
<feature type="compositionally biased region" description="Low complexity" evidence="5">
    <location>
        <begin position="470"/>
        <end position="486"/>
    </location>
</feature>
<feature type="transmembrane region" description="Helical" evidence="6">
    <location>
        <begin position="221"/>
        <end position="239"/>
    </location>
</feature>
<dbReference type="InterPro" id="IPR007688">
    <property type="entry name" value="Conjugal_tfr_TrbL/VirB6"/>
</dbReference>
<proteinExistence type="predicted"/>
<keyword evidence="3 6" id="KW-1133">Transmembrane helix</keyword>
<feature type="transmembrane region" description="Helical" evidence="6">
    <location>
        <begin position="284"/>
        <end position="302"/>
    </location>
</feature>
<evidence type="ECO:0000313" key="8">
    <source>
        <dbReference type="Proteomes" id="UP001265700"/>
    </source>
</evidence>
<evidence type="ECO:0000313" key="7">
    <source>
        <dbReference type="EMBL" id="MDR7148885.1"/>
    </source>
</evidence>
<gene>
    <name evidence="7" type="ORF">J2W49_000813</name>
</gene>
<name>A0ABU1WHY4_9BURK</name>
<protein>
    <recommendedName>
        <fullName evidence="9">Type IV secretion system protein</fullName>
    </recommendedName>
</protein>
<keyword evidence="4 6" id="KW-0472">Membrane</keyword>
<evidence type="ECO:0008006" key="9">
    <source>
        <dbReference type="Google" id="ProtNLM"/>
    </source>
</evidence>
<dbReference type="Pfam" id="PF04610">
    <property type="entry name" value="TrbL"/>
    <property type="match status" value="1"/>
</dbReference>
<evidence type="ECO:0000256" key="3">
    <source>
        <dbReference type="ARBA" id="ARBA00022989"/>
    </source>
</evidence>
<feature type="compositionally biased region" description="Polar residues" evidence="5">
    <location>
        <begin position="384"/>
        <end position="401"/>
    </location>
</feature>
<feature type="transmembrane region" description="Helical" evidence="6">
    <location>
        <begin position="54"/>
        <end position="77"/>
    </location>
</feature>
<keyword evidence="2 6" id="KW-0812">Transmembrane</keyword>
<feature type="transmembrane region" description="Helical" evidence="6">
    <location>
        <begin position="308"/>
        <end position="327"/>
    </location>
</feature>
<evidence type="ECO:0000256" key="2">
    <source>
        <dbReference type="ARBA" id="ARBA00022692"/>
    </source>
</evidence>
<evidence type="ECO:0000256" key="5">
    <source>
        <dbReference type="SAM" id="MobiDB-lite"/>
    </source>
</evidence>
<sequence length="539" mass="54924">MNCDDGILLQAVATLLMLVAPEYVATLTDAVFFCTVREYLIQDMLIGTYRDAAAARLGTALGMLSTTIVTLWVLYQGFMVISGTNRQPFVGLLFKTAKLVFVLSLVSLVARQSPAIADTVLDFQRLVTTAVVGEDTNVYRMIDINLGLAQVINQVINNLAGGQQAGASGNSLTTTAGLLGQSGPAMITTVLALLAEIAITFAIMLAPLFIFFLLFQQTSSLFWSWAKFLLGTFVSLAALAVVSGIALRMSAIYGASVLAAYYANGSEGLGSIASFDISGSAMRMATLGTLMSAIIISVPPMVMQFFNAGVGFATGAMGGMMGGAMAGRMAGGGTGIPGMAYGGAGGSGAGQGAQGGSGYLTPPPGLPAPANGPSGDGSTGIGGQQVSRTTGHLTGGDSTASVGAAPGTRGLASEHSSVSRVEQINEVQSRSTEFRDFDTANTHQNGQGNWNGRGGHLGVSGAANEHVTPAAASSSNAANHNGAANTDGGGGSASRPENPDTSVHRTPPPGATPTPSAQSETATRPQVPWDQRNTEGVRS</sequence>